<reference evidence="2 3" key="1">
    <citation type="submission" date="2019-06" db="EMBL/GenBank/DDBJ databases">
        <title>Sequencing the genomes of 1000 actinobacteria strains.</title>
        <authorList>
            <person name="Klenk H.-P."/>
        </authorList>
    </citation>
    <scope>NUCLEOTIDE SEQUENCE [LARGE SCALE GENOMIC DNA]</scope>
    <source>
        <strain evidence="2 3">DSM 45511</strain>
    </source>
</reference>
<evidence type="ECO:0000313" key="2">
    <source>
        <dbReference type="EMBL" id="TQM38086.1"/>
    </source>
</evidence>
<feature type="transmembrane region" description="Helical" evidence="1">
    <location>
        <begin position="63"/>
        <end position="84"/>
    </location>
</feature>
<comment type="caution">
    <text evidence="2">The sequence shown here is derived from an EMBL/GenBank/DDBJ whole genome shotgun (WGS) entry which is preliminary data.</text>
</comment>
<sequence>MVVVVVVAWLVAAFVAGAAGVFVEPPGAAPVALGLAAGLPPLIALAAGLVPGRFRTWVRGLDLRFLTLLQAWRVAGFSILALWAEGLLPARFALPAGIGDMLIGLSAPLVALYLVGGGRWARRGYVGWTALGITDLVLAVTLGVTSDSGMEPMSQLPMSLIPTFGVPLTLVLHVVCLVRILGGRNLTP</sequence>
<dbReference type="EMBL" id="VFPH01000002">
    <property type="protein sequence ID" value="TQM38086.1"/>
    <property type="molecule type" value="Genomic_DNA"/>
</dbReference>
<keyword evidence="3" id="KW-1185">Reference proteome</keyword>
<feature type="transmembrane region" description="Helical" evidence="1">
    <location>
        <begin position="90"/>
        <end position="113"/>
    </location>
</feature>
<organism evidence="2 3">
    <name type="scientific">Pseudonocardia cypriaca</name>
    <dbReference type="NCBI Taxonomy" id="882449"/>
    <lineage>
        <taxon>Bacteria</taxon>
        <taxon>Bacillati</taxon>
        <taxon>Actinomycetota</taxon>
        <taxon>Actinomycetes</taxon>
        <taxon>Pseudonocardiales</taxon>
        <taxon>Pseudonocardiaceae</taxon>
        <taxon>Pseudonocardia</taxon>
    </lineage>
</organism>
<name>A0A543FW66_9PSEU</name>
<dbReference type="AlphaFoldDB" id="A0A543FW66"/>
<accession>A0A543FW66</accession>
<proteinExistence type="predicted"/>
<protein>
    <submittedName>
        <fullName evidence="2">Uncharacterized protein</fullName>
    </submittedName>
</protein>
<feature type="transmembrane region" description="Helical" evidence="1">
    <location>
        <begin position="164"/>
        <end position="182"/>
    </location>
</feature>
<dbReference type="OrthoDB" id="4558741at2"/>
<evidence type="ECO:0000256" key="1">
    <source>
        <dbReference type="SAM" id="Phobius"/>
    </source>
</evidence>
<feature type="transmembrane region" description="Helical" evidence="1">
    <location>
        <begin position="125"/>
        <end position="144"/>
    </location>
</feature>
<feature type="transmembrane region" description="Helical" evidence="1">
    <location>
        <begin position="28"/>
        <end position="51"/>
    </location>
</feature>
<evidence type="ECO:0000313" key="3">
    <source>
        <dbReference type="Proteomes" id="UP000319818"/>
    </source>
</evidence>
<keyword evidence="1" id="KW-0812">Transmembrane</keyword>
<keyword evidence="1" id="KW-0472">Membrane</keyword>
<keyword evidence="1" id="KW-1133">Transmembrane helix</keyword>
<dbReference type="RefSeq" id="WP_142104808.1">
    <property type="nucleotide sequence ID" value="NZ_VFPH01000002.1"/>
</dbReference>
<dbReference type="Proteomes" id="UP000319818">
    <property type="component" value="Unassembled WGS sequence"/>
</dbReference>
<gene>
    <name evidence="2" type="ORF">FB388_5312</name>
</gene>